<organism evidence="2 3">
    <name type="scientific">Ophiocordyceps polyrhachis-furcata BCC 54312</name>
    <dbReference type="NCBI Taxonomy" id="1330021"/>
    <lineage>
        <taxon>Eukaryota</taxon>
        <taxon>Fungi</taxon>
        <taxon>Dikarya</taxon>
        <taxon>Ascomycota</taxon>
        <taxon>Pezizomycotina</taxon>
        <taxon>Sordariomycetes</taxon>
        <taxon>Hypocreomycetidae</taxon>
        <taxon>Hypocreales</taxon>
        <taxon>Ophiocordycipitaceae</taxon>
        <taxon>Ophiocordyceps</taxon>
    </lineage>
</organism>
<name>A0A367LN63_9HYPO</name>
<protein>
    <submittedName>
        <fullName evidence="2">Uncharacterized protein</fullName>
    </submittedName>
</protein>
<evidence type="ECO:0000256" key="1">
    <source>
        <dbReference type="SAM" id="MobiDB-lite"/>
    </source>
</evidence>
<dbReference type="EMBL" id="LKCN02000001">
    <property type="protein sequence ID" value="RCI15885.1"/>
    <property type="molecule type" value="Genomic_DNA"/>
</dbReference>
<evidence type="ECO:0000313" key="3">
    <source>
        <dbReference type="Proteomes" id="UP000253664"/>
    </source>
</evidence>
<keyword evidence="3" id="KW-1185">Reference proteome</keyword>
<gene>
    <name evidence="2" type="ORF">L249_2710</name>
</gene>
<feature type="compositionally biased region" description="Polar residues" evidence="1">
    <location>
        <begin position="68"/>
        <end position="79"/>
    </location>
</feature>
<proteinExistence type="predicted"/>
<dbReference type="Proteomes" id="UP000253664">
    <property type="component" value="Unassembled WGS sequence"/>
</dbReference>
<feature type="compositionally biased region" description="Basic and acidic residues" evidence="1">
    <location>
        <begin position="100"/>
        <end position="112"/>
    </location>
</feature>
<sequence length="160" mass="17198">MSKRLCCVVRPETGYGPSLPSVRSWVIDLDAFDGMFFIHLSVPPPPCRRSTEGAVGAPPLSVAFPQRLSPSPVSATPLSGKSPERGGKRPSPAAVCCRPGEMRGEKSRERRPYLLRPGTANVEGRDGQAILVKAGQSDLNEETTRNGRQQTDQGGKEATK</sequence>
<feature type="region of interest" description="Disordered" evidence="1">
    <location>
        <begin position="48"/>
        <end position="160"/>
    </location>
</feature>
<reference evidence="2 3" key="1">
    <citation type="journal article" date="2015" name="BMC Genomics">
        <title>Insights from the genome of Ophiocordyceps polyrhachis-furcata to pathogenicity and host specificity in insect fungi.</title>
        <authorList>
            <person name="Wichadakul D."/>
            <person name="Kobmoo N."/>
            <person name="Ingsriswang S."/>
            <person name="Tangphatsornruang S."/>
            <person name="Chantasingh D."/>
            <person name="Luangsa-ard J.J."/>
            <person name="Eurwilaichitr L."/>
        </authorList>
    </citation>
    <scope>NUCLEOTIDE SEQUENCE [LARGE SCALE GENOMIC DNA]</scope>
    <source>
        <strain evidence="2 3">BCC 54312</strain>
    </source>
</reference>
<accession>A0A367LN63</accession>
<dbReference type="AlphaFoldDB" id="A0A367LN63"/>
<comment type="caution">
    <text evidence="2">The sequence shown here is derived from an EMBL/GenBank/DDBJ whole genome shotgun (WGS) entry which is preliminary data.</text>
</comment>
<evidence type="ECO:0000313" key="2">
    <source>
        <dbReference type="EMBL" id="RCI15885.1"/>
    </source>
</evidence>